<dbReference type="PATRIC" id="fig|1348657.5.peg.3120"/>
<evidence type="ECO:0000313" key="2">
    <source>
        <dbReference type="Proteomes" id="UP000015455"/>
    </source>
</evidence>
<dbReference type="RefSeq" id="WP_021250521.1">
    <property type="nucleotide sequence ID" value="NZ_ATJV01000082.1"/>
</dbReference>
<sequence>MSEERAVYRIQADRPPLAGALEPVFQSVAAAPTGEAGRVLALFAFSLVEGEAFDLSQIERLPEAAQALCLALFEYCLTVGLTEDERRAACAAFAPFVAMHAPGARH</sequence>
<dbReference type="STRING" id="1348657.M622_18530"/>
<organism evidence="1 2">
    <name type="scientific">Thauera terpenica 58Eu</name>
    <dbReference type="NCBI Taxonomy" id="1348657"/>
    <lineage>
        <taxon>Bacteria</taxon>
        <taxon>Pseudomonadati</taxon>
        <taxon>Pseudomonadota</taxon>
        <taxon>Betaproteobacteria</taxon>
        <taxon>Rhodocyclales</taxon>
        <taxon>Zoogloeaceae</taxon>
        <taxon>Thauera</taxon>
    </lineage>
</organism>
<dbReference type="Proteomes" id="UP000015455">
    <property type="component" value="Unassembled WGS sequence"/>
</dbReference>
<reference evidence="1 2" key="1">
    <citation type="submission" date="2013-06" db="EMBL/GenBank/DDBJ databases">
        <title>Draft genome sequence of Thauera terpenica.</title>
        <authorList>
            <person name="Liu B."/>
            <person name="Frostegard A.H."/>
            <person name="Shapleigh J.P."/>
        </authorList>
    </citation>
    <scope>NUCLEOTIDE SEQUENCE [LARGE SCALE GENOMIC DNA]</scope>
    <source>
        <strain evidence="1 2">58Eu</strain>
    </source>
</reference>
<accession>T0AUR3</accession>
<dbReference type="EMBL" id="ATJV01000082">
    <property type="protein sequence ID" value="EPZ14388.1"/>
    <property type="molecule type" value="Genomic_DNA"/>
</dbReference>
<gene>
    <name evidence="1" type="ORF">M622_18530</name>
</gene>
<name>T0AUR3_9RHOO</name>
<dbReference type="AlphaFoldDB" id="T0AUR3"/>
<protein>
    <submittedName>
        <fullName evidence="1">Uncharacterized protein</fullName>
    </submittedName>
</protein>
<proteinExistence type="predicted"/>
<keyword evidence="2" id="KW-1185">Reference proteome</keyword>
<evidence type="ECO:0000313" key="1">
    <source>
        <dbReference type="EMBL" id="EPZ14388.1"/>
    </source>
</evidence>
<comment type="caution">
    <text evidence="1">The sequence shown here is derived from an EMBL/GenBank/DDBJ whole genome shotgun (WGS) entry which is preliminary data.</text>
</comment>